<dbReference type="InterPro" id="IPR051490">
    <property type="entry name" value="THEM6_lcsJ_thioesterase"/>
</dbReference>
<reference evidence="4" key="1">
    <citation type="journal article" date="2017" name="Parasit. Vectors">
        <title>Sialotranscriptomics of Rhipicephalus zambeziensis reveals intricate expression profiles of secretory proteins and suggests tight temporal transcriptional regulation during blood-feeding.</title>
        <authorList>
            <person name="de Castro M.H."/>
            <person name="de Klerk D."/>
            <person name="Pienaar R."/>
            <person name="Rees D.J.G."/>
            <person name="Mans B.J."/>
        </authorList>
    </citation>
    <scope>NUCLEOTIDE SEQUENCE</scope>
    <source>
        <tissue evidence="4">Salivary glands</tissue>
    </source>
</reference>
<evidence type="ECO:0000313" key="4">
    <source>
        <dbReference type="EMBL" id="MAA12396.1"/>
    </source>
</evidence>
<dbReference type="CDD" id="cd00586">
    <property type="entry name" value="4HBT"/>
    <property type="match status" value="1"/>
</dbReference>
<dbReference type="EMBL" id="GFPF01001250">
    <property type="protein sequence ID" value="MAA12396.1"/>
    <property type="molecule type" value="Transcribed_RNA"/>
</dbReference>
<sequence length="232" mass="27060">MAFLFRCIRLVNKLYCNCNSRAVAAMGTYTVLALALYVLFDVNYFIQYIVLMVRGFLRWRHLKRPLLEPDVTTGRCSLSDLDHMMHMNNAKYLRAFEFGRAAFGLKNRLWHNARDLRAHLLINAQVVRYRRPVTLFQAFEIHSKVVYWEDRDIFIEQQLITVIDTFVRAVCLVKMTLVDGSLNDLLTSLDVNPNSKPTPVPRDIQLFIDYNRASSAKLNAERDKLLNIKRSD</sequence>
<keyword evidence="3" id="KW-1133">Transmembrane helix</keyword>
<dbReference type="Pfam" id="PF13279">
    <property type="entry name" value="4HBT_2"/>
    <property type="match status" value="1"/>
</dbReference>
<accession>A0A224Y4A3</accession>
<comment type="similarity">
    <text evidence="1">Belongs to the THEM6 family.</text>
</comment>
<proteinExistence type="inferred from homology"/>
<protein>
    <recommendedName>
        <fullName evidence="2">Protein THEM6</fullName>
    </recommendedName>
</protein>
<evidence type="ECO:0000256" key="3">
    <source>
        <dbReference type="SAM" id="Phobius"/>
    </source>
</evidence>
<organism evidence="4">
    <name type="scientific">Rhipicephalus zambeziensis</name>
    <dbReference type="NCBI Taxonomy" id="60191"/>
    <lineage>
        <taxon>Eukaryota</taxon>
        <taxon>Metazoa</taxon>
        <taxon>Ecdysozoa</taxon>
        <taxon>Arthropoda</taxon>
        <taxon>Chelicerata</taxon>
        <taxon>Arachnida</taxon>
        <taxon>Acari</taxon>
        <taxon>Parasitiformes</taxon>
        <taxon>Ixodida</taxon>
        <taxon>Ixodoidea</taxon>
        <taxon>Ixodidae</taxon>
        <taxon>Rhipicephalinae</taxon>
        <taxon>Rhipicephalus</taxon>
        <taxon>Rhipicephalus</taxon>
    </lineage>
</organism>
<feature type="transmembrane region" description="Helical" evidence="3">
    <location>
        <begin position="34"/>
        <end position="57"/>
    </location>
</feature>
<name>A0A224Y4A3_9ACAR</name>
<dbReference type="InterPro" id="IPR029069">
    <property type="entry name" value="HotDog_dom_sf"/>
</dbReference>
<dbReference type="SUPFAM" id="SSF54637">
    <property type="entry name" value="Thioesterase/thiol ester dehydrase-isomerase"/>
    <property type="match status" value="1"/>
</dbReference>
<dbReference type="AlphaFoldDB" id="A0A224Y4A3"/>
<evidence type="ECO:0000256" key="1">
    <source>
        <dbReference type="ARBA" id="ARBA00038228"/>
    </source>
</evidence>
<evidence type="ECO:0000256" key="2">
    <source>
        <dbReference type="ARBA" id="ARBA00041112"/>
    </source>
</evidence>
<dbReference type="PANTHER" id="PTHR12475">
    <property type="match status" value="1"/>
</dbReference>
<keyword evidence="3" id="KW-0472">Membrane</keyword>
<dbReference type="PANTHER" id="PTHR12475:SF4">
    <property type="entry name" value="PROTEIN THEM6"/>
    <property type="match status" value="1"/>
</dbReference>
<dbReference type="Gene3D" id="3.10.129.10">
    <property type="entry name" value="Hotdog Thioesterase"/>
    <property type="match status" value="1"/>
</dbReference>
<keyword evidence="3" id="KW-0812">Transmembrane</keyword>